<evidence type="ECO:0000256" key="1">
    <source>
        <dbReference type="ARBA" id="ARBA00007558"/>
    </source>
</evidence>
<dbReference type="Proteomes" id="UP000290189">
    <property type="component" value="Unassembled WGS sequence"/>
</dbReference>
<reference evidence="4 6" key="1">
    <citation type="submission" date="2015-02" db="EMBL/GenBank/DDBJ databases">
        <authorList>
            <person name="Chooi Y.-H."/>
        </authorList>
    </citation>
    <scope>NUCLEOTIDE SEQUENCE [LARGE SCALE GENOMIC DNA]</scope>
    <source>
        <strain evidence="4">E3</strain>
    </source>
</reference>
<geneLocation type="mitochondrion" evidence="5"/>
<comment type="similarity">
    <text evidence="1">Belongs to the RUS1 family.</text>
</comment>
<dbReference type="InterPro" id="IPR054549">
    <property type="entry name" value="UVB_sens_RUS_dom"/>
</dbReference>
<dbReference type="SUPFAM" id="SSF103473">
    <property type="entry name" value="MFS general substrate transporter"/>
    <property type="match status" value="1"/>
</dbReference>
<dbReference type="EMBL" id="OVEO01000005">
    <property type="protein sequence ID" value="SPQ96231.1"/>
    <property type="molecule type" value="Genomic_DNA"/>
</dbReference>
<feature type="region of interest" description="Disordered" evidence="2">
    <location>
        <begin position="23"/>
        <end position="42"/>
    </location>
</feature>
<dbReference type="OrthoDB" id="19606at2759"/>
<dbReference type="Pfam" id="PF04884">
    <property type="entry name" value="UVB_sens_prot"/>
    <property type="match status" value="1"/>
</dbReference>
<dbReference type="Proteomes" id="UP000039324">
    <property type="component" value="Unassembled WGS sequence"/>
</dbReference>
<evidence type="ECO:0000256" key="2">
    <source>
        <dbReference type="SAM" id="MobiDB-lite"/>
    </source>
</evidence>
<accession>A0A0G4IJR5</accession>
<evidence type="ECO:0000313" key="6">
    <source>
        <dbReference type="Proteomes" id="UP000039324"/>
    </source>
</evidence>
<feature type="domain" description="Protein root UVB sensitive/RUS" evidence="3">
    <location>
        <begin position="70"/>
        <end position="296"/>
    </location>
</feature>
<dbReference type="PANTHER" id="PTHR12770:SF22">
    <property type="entry name" value="PROTEIN ROOT UVB SENSITIVE 1, CHLOROPLASTIC"/>
    <property type="match status" value="1"/>
</dbReference>
<gene>
    <name evidence="4" type="ORF">PBRA_004088</name>
    <name evidence="5" type="ORF">PLBR_LOCUS3446</name>
</gene>
<evidence type="ECO:0000259" key="3">
    <source>
        <dbReference type="Pfam" id="PF04884"/>
    </source>
</evidence>
<dbReference type="OMA" id="HHERIIN"/>
<keyword evidence="6" id="KW-1185">Reference proteome</keyword>
<proteinExistence type="inferred from homology"/>
<evidence type="ECO:0000313" key="7">
    <source>
        <dbReference type="Proteomes" id="UP000290189"/>
    </source>
</evidence>
<dbReference type="InterPro" id="IPR006968">
    <property type="entry name" value="RUS_fam"/>
</dbReference>
<protein>
    <recommendedName>
        <fullName evidence="3">Protein root UVB sensitive/RUS domain-containing protein</fullName>
    </recommendedName>
</protein>
<keyword evidence="5" id="KW-0496">Mitochondrion</keyword>
<dbReference type="EMBL" id="CDSF01000013">
    <property type="protein sequence ID" value="CEO95322.1"/>
    <property type="molecule type" value="Genomic_DNA"/>
</dbReference>
<dbReference type="AlphaFoldDB" id="A0A0G4IJR5"/>
<dbReference type="InterPro" id="IPR036259">
    <property type="entry name" value="MFS_trans_sf"/>
</dbReference>
<evidence type="ECO:0000313" key="4">
    <source>
        <dbReference type="EMBL" id="CEO95322.1"/>
    </source>
</evidence>
<sequence length="457" mass="49899">MLSQWARSWQTAKLPTPRVILAGRRRRPDPPPVVLARQSDDAEYTSDRRGNLVARRPWKLANLFDRGTGVVKHLLPDMYPASVPSNYMDYTKWQVVASTLSSCIGVLSTQALLVAVGVGTAAVPVSAALNWVIKDGLGQFGGVVFGSLVGNKFDSEPKRWRVVSSVALDAASLIEILTVTAPHLFLPLAALANIGKNVSWLANSAAKAGIHRTFMVRENLADITAKANAQQTMAGVLGMLCGIALSKALGTGVAEILPVFAVLSCLHMAAVTRSLRTIKVPTLSLQRTERLALQYIGIADRPGLLMTPAELAQHENFVLPYRSPLQASTTVVGPPLHRLVQSLSLMQTLLDMQGPYPKFLVNIVQQCGRKPAVGFIMLEDAGRVDVIEAFLQVTWIRKQIETGARPDLDLIRAGVVYARENAPEFIDRLARSSWNVQSVFIDTGRRRLTLLQRVHAE</sequence>
<evidence type="ECO:0000313" key="5">
    <source>
        <dbReference type="EMBL" id="SPQ96231.1"/>
    </source>
</evidence>
<reference evidence="5 7" key="2">
    <citation type="submission" date="2018-03" db="EMBL/GenBank/DDBJ databases">
        <authorList>
            <person name="Fogelqvist J."/>
        </authorList>
    </citation>
    <scope>NUCLEOTIDE SEQUENCE [LARGE SCALE GENOMIC DNA]</scope>
</reference>
<dbReference type="PANTHER" id="PTHR12770">
    <property type="entry name" value="RUS1 FAMILY PROTEIN C16ORF58"/>
    <property type="match status" value="1"/>
</dbReference>
<name>A0A0G4IJR5_PLABS</name>
<organism evidence="4 6">
    <name type="scientific">Plasmodiophora brassicae</name>
    <name type="common">Clubroot disease agent</name>
    <dbReference type="NCBI Taxonomy" id="37360"/>
    <lineage>
        <taxon>Eukaryota</taxon>
        <taxon>Sar</taxon>
        <taxon>Rhizaria</taxon>
        <taxon>Endomyxa</taxon>
        <taxon>Phytomyxea</taxon>
        <taxon>Plasmodiophorida</taxon>
        <taxon>Plasmodiophoridae</taxon>
        <taxon>Plasmodiophora</taxon>
    </lineage>
</organism>